<proteinExistence type="predicted"/>
<name>A0A0C2NKJ2_9VIBR</name>
<dbReference type="AlphaFoldDB" id="A0A0C2NKJ2"/>
<protein>
    <submittedName>
        <fullName evidence="1">Uncharacterized protein</fullName>
    </submittedName>
</protein>
<dbReference type="RefSeq" id="WP_040991296.1">
    <property type="nucleotide sequence ID" value="NZ_JTKH01000023.1"/>
</dbReference>
<gene>
    <name evidence="1" type="ORF">OJ16_12860</name>
</gene>
<reference evidence="1 2" key="1">
    <citation type="submission" date="2014-11" db="EMBL/GenBank/DDBJ databases">
        <title>Draft Genome Sequence of Vibrio piscirenalis strains CECT 8603T and CECT 8604, two marine Gammaproteobacterium isolated from cultured gilthead sea bream (Sparus aurata).</title>
        <authorList>
            <person name="Arahal D.R."/>
            <person name="Rodrigo-Torres L."/>
            <person name="Lucena T."/>
            <person name="Pujalte M.J."/>
        </authorList>
    </citation>
    <scope>NUCLEOTIDE SEQUENCE [LARGE SCALE GENOMIC DNA]</scope>
    <source>
        <strain evidence="1 2">DCR 1-4-2</strain>
    </source>
</reference>
<organism evidence="1 2">
    <name type="scientific">Vibrio renipiscarius</name>
    <dbReference type="NCBI Taxonomy" id="1461322"/>
    <lineage>
        <taxon>Bacteria</taxon>
        <taxon>Pseudomonadati</taxon>
        <taxon>Pseudomonadota</taxon>
        <taxon>Gammaproteobacteria</taxon>
        <taxon>Vibrionales</taxon>
        <taxon>Vibrionaceae</taxon>
        <taxon>Vibrio</taxon>
    </lineage>
</organism>
<evidence type="ECO:0000313" key="2">
    <source>
        <dbReference type="Proteomes" id="UP000031672"/>
    </source>
</evidence>
<dbReference type="STRING" id="1461322.OJ16_12860"/>
<accession>A0A0C2K4S9</accession>
<comment type="caution">
    <text evidence="1">The sequence shown here is derived from an EMBL/GenBank/DDBJ whole genome shotgun (WGS) entry which is preliminary data.</text>
</comment>
<dbReference type="OrthoDB" id="5814101at2"/>
<sequence>MMKQKGFVTLAITSVLLTIVLGYSLSSYRGVLYQIKVANNEVAARQAHWRAEGGLECAYAKIVHDKDITKLPESVSASYFKNVCSIPLSLYQVVTKSSGGGDYSVLAQVSESDGTKIEKSISIDDGTGKGAIQSEATIKLISDNNIEINPDVNSRQLDNQKFECIAMRFREKVIYTHNNGKLITEDPAITPPGFTRCDAQTTLASSATISATGSAPNGAFLSDYQQDSEIDTFYNYFGLEKTASNINDIKSEYHQINLSSSIACASEIQNAFVTLNKKKVWVTGDCVIFPSLLVQDGGGSVIPKSLVLENGIFLSSGSTVFDGSFYHMVNMNIFDDPNSSGKDLDLLSDRWSDAIAQDANLTALSSLVEANSIYIDNGSFFPKGGISFDYPGGLSTIKGSLNLDYLSQYNPHDNPLKVTWKGGSWNDL</sequence>
<evidence type="ECO:0000313" key="1">
    <source>
        <dbReference type="EMBL" id="KII77003.1"/>
    </source>
</evidence>
<keyword evidence="2" id="KW-1185">Reference proteome</keyword>
<dbReference type="EMBL" id="JTKH01000023">
    <property type="protein sequence ID" value="KII77003.1"/>
    <property type="molecule type" value="Genomic_DNA"/>
</dbReference>
<accession>A0A0C2NKJ2</accession>
<dbReference type="Proteomes" id="UP000031672">
    <property type="component" value="Unassembled WGS sequence"/>
</dbReference>